<comment type="caution">
    <text evidence="2">The sequence shown here is derived from an EMBL/GenBank/DDBJ whole genome shotgun (WGS) entry which is preliminary data.</text>
</comment>
<evidence type="ECO:0000313" key="3">
    <source>
        <dbReference type="Proteomes" id="UP001174691"/>
    </source>
</evidence>
<organism evidence="2 3">
    <name type="scientific">Coniochaeta hoffmannii</name>
    <dbReference type="NCBI Taxonomy" id="91930"/>
    <lineage>
        <taxon>Eukaryota</taxon>
        <taxon>Fungi</taxon>
        <taxon>Dikarya</taxon>
        <taxon>Ascomycota</taxon>
        <taxon>Pezizomycotina</taxon>
        <taxon>Sordariomycetes</taxon>
        <taxon>Sordariomycetidae</taxon>
        <taxon>Coniochaetales</taxon>
        <taxon>Coniochaetaceae</taxon>
        <taxon>Coniochaeta</taxon>
    </lineage>
</organism>
<dbReference type="AlphaFoldDB" id="A0AA38VF14"/>
<evidence type="ECO:0000256" key="1">
    <source>
        <dbReference type="SAM" id="MobiDB-lite"/>
    </source>
</evidence>
<reference evidence="2" key="1">
    <citation type="submission" date="2022-07" db="EMBL/GenBank/DDBJ databases">
        <title>Fungi with potential for degradation of polypropylene.</title>
        <authorList>
            <person name="Gostincar C."/>
        </authorList>
    </citation>
    <scope>NUCLEOTIDE SEQUENCE</scope>
    <source>
        <strain evidence="2">EXF-13287</strain>
    </source>
</reference>
<protein>
    <submittedName>
        <fullName evidence="2">Uncharacterized protein</fullName>
    </submittedName>
</protein>
<feature type="compositionally biased region" description="Basic and acidic residues" evidence="1">
    <location>
        <begin position="229"/>
        <end position="243"/>
    </location>
</feature>
<dbReference type="Proteomes" id="UP001174691">
    <property type="component" value="Unassembled WGS sequence"/>
</dbReference>
<name>A0AA38VF14_9PEZI</name>
<gene>
    <name evidence="2" type="ORF">NKR19_g8253</name>
</gene>
<feature type="non-terminal residue" evidence="2">
    <location>
        <position position="1"/>
    </location>
</feature>
<accession>A0AA38VF14</accession>
<dbReference type="EMBL" id="JANBVN010000162">
    <property type="protein sequence ID" value="KAJ9137341.1"/>
    <property type="molecule type" value="Genomic_DNA"/>
</dbReference>
<evidence type="ECO:0000313" key="2">
    <source>
        <dbReference type="EMBL" id="KAJ9137341.1"/>
    </source>
</evidence>
<feature type="region of interest" description="Disordered" evidence="1">
    <location>
        <begin position="404"/>
        <end position="481"/>
    </location>
</feature>
<proteinExistence type="predicted"/>
<feature type="compositionally biased region" description="Polar residues" evidence="1">
    <location>
        <begin position="429"/>
        <end position="444"/>
    </location>
</feature>
<feature type="region of interest" description="Disordered" evidence="1">
    <location>
        <begin position="215"/>
        <end position="256"/>
    </location>
</feature>
<sequence length="519" mass="59303">RRRVCGREGAGMEGERYAREVGMFEQASERARELWGRVREYAGVEFAQGMAAVPEHGGGYVRISPMTGSLPAGESVRMVKARKCRGGDELPRKDLRCPDEEGKTAGDYAWERIEEVFKRLGNYEEHEVFPDVRRRRARDKSAEQLEDNGYLPLGELGKFSNLMERAEKYRRTLEGSREGRESLTDEQRENDMLHVEALVRKDDAWRMFERAVTPELLPPPTPKVAKRRVGSEGDNRKKPRVEQAEENQSQEESHSWKPGFESVYRWDGRGGLVKLDQDTGVVLEHRYPDGKDGSYVTYPLTETTIHRPDLAVDSWFVHPDGPDDPETDEDSDYEEPDDFAYRNLDDADARYRYHGKGGAMKVDVQLGKVLEQRYLDGRGGQIIVYPRHIYSNVRRVKVVLKPKFEGNDDWPNPDPDDDSRNNPYGYSQGEVQKSSNAKHATGKQNEVKPGKARKAQRKPAQPVGASRAQQSDDDSDPAVSMEKYTRFVAMTKEKEVKIKKEKGVKIKKEPISFDDDDQF</sequence>
<keyword evidence="3" id="KW-1185">Reference proteome</keyword>